<sequence>MEIWSHGGKRYELTSIYSVPDDAWYYELRGLTEPTGAGPYLTISLPDATPDGPFTPKPAQHIVVYADGGVLPWPILGKLIHLLESNGDLVEEQRDLSSGTVGLPLTLNSWSHEGRRFEVNQLHHGDADSWCYELYEVGPDNPESNYIEVRIPDASPEAGPFIPMLADHLTLTMHGHMALPWPVFRRFLDAIQAAGVILEATGDEPPRP</sequence>
<keyword evidence="2" id="KW-1185">Reference proteome</keyword>
<name>A0A919TPF0_9ACTN</name>
<gene>
    <name evidence="1" type="ORF">Asi03nite_73420</name>
</gene>
<dbReference type="RefSeq" id="WP_203685088.1">
    <property type="nucleotide sequence ID" value="NZ_BOMW01000103.1"/>
</dbReference>
<accession>A0A919TPF0</accession>
<organism evidence="1 2">
    <name type="scientific">Actinoplanes siamensis</name>
    <dbReference type="NCBI Taxonomy" id="1223317"/>
    <lineage>
        <taxon>Bacteria</taxon>
        <taxon>Bacillati</taxon>
        <taxon>Actinomycetota</taxon>
        <taxon>Actinomycetes</taxon>
        <taxon>Micromonosporales</taxon>
        <taxon>Micromonosporaceae</taxon>
        <taxon>Actinoplanes</taxon>
    </lineage>
</organism>
<protein>
    <submittedName>
        <fullName evidence="1">Uncharacterized protein</fullName>
    </submittedName>
</protein>
<dbReference type="AlphaFoldDB" id="A0A919TPF0"/>
<evidence type="ECO:0000313" key="2">
    <source>
        <dbReference type="Proteomes" id="UP000629619"/>
    </source>
</evidence>
<comment type="caution">
    <text evidence="1">The sequence shown here is derived from an EMBL/GenBank/DDBJ whole genome shotgun (WGS) entry which is preliminary data.</text>
</comment>
<dbReference type="Proteomes" id="UP000629619">
    <property type="component" value="Unassembled WGS sequence"/>
</dbReference>
<reference evidence="1" key="1">
    <citation type="submission" date="2021-01" db="EMBL/GenBank/DDBJ databases">
        <title>Whole genome shotgun sequence of Actinoplanes siamensis NBRC 109076.</title>
        <authorList>
            <person name="Komaki H."/>
            <person name="Tamura T."/>
        </authorList>
    </citation>
    <scope>NUCLEOTIDE SEQUENCE</scope>
    <source>
        <strain evidence="1">NBRC 109076</strain>
    </source>
</reference>
<dbReference type="EMBL" id="BOMW01000103">
    <property type="protein sequence ID" value="GIF09804.1"/>
    <property type="molecule type" value="Genomic_DNA"/>
</dbReference>
<evidence type="ECO:0000313" key="1">
    <source>
        <dbReference type="EMBL" id="GIF09804.1"/>
    </source>
</evidence>
<proteinExistence type="predicted"/>